<comment type="caution">
    <text evidence="2">The sequence shown here is derived from an EMBL/GenBank/DDBJ whole genome shotgun (WGS) entry which is preliminary data.</text>
</comment>
<dbReference type="EMBL" id="VCAZ01000139">
    <property type="protein sequence ID" value="TSX30757.1"/>
    <property type="molecule type" value="Genomic_DNA"/>
</dbReference>
<proteinExistence type="predicted"/>
<accession>A0A556V6X4</accession>
<feature type="region of interest" description="Disordered" evidence="1">
    <location>
        <begin position="1"/>
        <end position="62"/>
    </location>
</feature>
<name>A0A556V6X4_BAGYA</name>
<sequence length="100" mass="11341">MEQGQSDRPVKGHRSQSRSGIGNQYGSKSFGLAGRKKKRRKREKEAETDGGTSQGGTDREFRYEDEWRSEVVAGGLPVFLCHVREMCRSKECIQYINAKT</sequence>
<reference evidence="2 3" key="1">
    <citation type="journal article" date="2019" name="Genome Biol. Evol.">
        <title>Whole-Genome Sequencing of the Giant Devil Catfish, Bagarius yarrelli.</title>
        <authorList>
            <person name="Jiang W."/>
            <person name="Lv Y."/>
            <person name="Cheng L."/>
            <person name="Yang K."/>
            <person name="Chao B."/>
            <person name="Wang X."/>
            <person name="Li Y."/>
            <person name="Pan X."/>
            <person name="You X."/>
            <person name="Zhang Y."/>
            <person name="Yang J."/>
            <person name="Li J."/>
            <person name="Zhang X."/>
            <person name="Liu S."/>
            <person name="Sun C."/>
            <person name="Yang J."/>
            <person name="Shi Q."/>
        </authorList>
    </citation>
    <scope>NUCLEOTIDE SEQUENCE [LARGE SCALE GENOMIC DNA]</scope>
    <source>
        <strain evidence="2">JWS20170419001</strain>
        <tissue evidence="2">Muscle</tissue>
    </source>
</reference>
<dbReference type="Proteomes" id="UP000319801">
    <property type="component" value="Unassembled WGS sequence"/>
</dbReference>
<protein>
    <submittedName>
        <fullName evidence="2">Uncharacterized protein</fullName>
    </submittedName>
</protein>
<evidence type="ECO:0000313" key="2">
    <source>
        <dbReference type="EMBL" id="TSX30757.1"/>
    </source>
</evidence>
<gene>
    <name evidence="2" type="ORF">Baya_13734</name>
</gene>
<keyword evidence="3" id="KW-1185">Reference proteome</keyword>
<organism evidence="2 3">
    <name type="scientific">Bagarius yarrelli</name>
    <name type="common">Goonch</name>
    <name type="synonym">Bagrus yarrelli</name>
    <dbReference type="NCBI Taxonomy" id="175774"/>
    <lineage>
        <taxon>Eukaryota</taxon>
        <taxon>Metazoa</taxon>
        <taxon>Chordata</taxon>
        <taxon>Craniata</taxon>
        <taxon>Vertebrata</taxon>
        <taxon>Euteleostomi</taxon>
        <taxon>Actinopterygii</taxon>
        <taxon>Neopterygii</taxon>
        <taxon>Teleostei</taxon>
        <taxon>Ostariophysi</taxon>
        <taxon>Siluriformes</taxon>
        <taxon>Sisoridae</taxon>
        <taxon>Sisorinae</taxon>
        <taxon>Bagarius</taxon>
    </lineage>
</organism>
<evidence type="ECO:0000313" key="3">
    <source>
        <dbReference type="Proteomes" id="UP000319801"/>
    </source>
</evidence>
<feature type="compositionally biased region" description="Polar residues" evidence="1">
    <location>
        <begin position="17"/>
        <end position="27"/>
    </location>
</feature>
<evidence type="ECO:0000256" key="1">
    <source>
        <dbReference type="SAM" id="MobiDB-lite"/>
    </source>
</evidence>
<dbReference type="AlphaFoldDB" id="A0A556V6X4"/>